<organism evidence="2 3">
    <name type="scientific">Pedobacter changchengzhani</name>
    <dbReference type="NCBI Taxonomy" id="2529274"/>
    <lineage>
        <taxon>Bacteria</taxon>
        <taxon>Pseudomonadati</taxon>
        <taxon>Bacteroidota</taxon>
        <taxon>Sphingobacteriia</taxon>
        <taxon>Sphingobacteriales</taxon>
        <taxon>Sphingobacteriaceae</taxon>
        <taxon>Pedobacter</taxon>
    </lineage>
</organism>
<protein>
    <submittedName>
        <fullName evidence="2">DUF262 domain-containing protein</fullName>
    </submittedName>
</protein>
<evidence type="ECO:0000259" key="1">
    <source>
        <dbReference type="Pfam" id="PF03235"/>
    </source>
</evidence>
<dbReference type="Pfam" id="PF03235">
    <property type="entry name" value="GmrSD_N"/>
    <property type="match status" value="1"/>
</dbReference>
<reference evidence="2 3" key="1">
    <citation type="submission" date="2019-02" db="EMBL/GenBank/DDBJ databases">
        <title>Pedobacter sp. nov., a novel speices isolated from soil of pinguins habitat in Antarcitica.</title>
        <authorList>
            <person name="He R.-H."/>
        </authorList>
    </citation>
    <scope>NUCLEOTIDE SEQUENCE [LARGE SCALE GENOMIC DNA]</scope>
    <source>
        <strain evidence="2 3">E01020</strain>
    </source>
</reference>
<dbReference type="EMBL" id="SJCY01000019">
    <property type="protein sequence ID" value="TDG34822.1"/>
    <property type="molecule type" value="Genomic_DNA"/>
</dbReference>
<proteinExistence type="predicted"/>
<dbReference type="AlphaFoldDB" id="A0A4R5MH39"/>
<dbReference type="InterPro" id="IPR004919">
    <property type="entry name" value="GmrSD_N"/>
</dbReference>
<dbReference type="OrthoDB" id="9764212at2"/>
<feature type="domain" description="GmrSD restriction endonucleases N-terminal" evidence="1">
    <location>
        <begin position="20"/>
        <end position="169"/>
    </location>
</feature>
<dbReference type="PANTHER" id="PTHR39639">
    <property type="entry name" value="CHROMOSOME 16, WHOLE GENOME SHOTGUN SEQUENCE"/>
    <property type="match status" value="1"/>
</dbReference>
<gene>
    <name evidence="2" type="ORF">EZJ43_16585</name>
</gene>
<dbReference type="PANTHER" id="PTHR39639:SF1">
    <property type="entry name" value="DUF262 DOMAIN-CONTAINING PROTEIN"/>
    <property type="match status" value="1"/>
</dbReference>
<comment type="caution">
    <text evidence="2">The sequence shown here is derived from an EMBL/GenBank/DDBJ whole genome shotgun (WGS) entry which is preliminary data.</text>
</comment>
<dbReference type="RefSeq" id="WP_133263842.1">
    <property type="nucleotide sequence ID" value="NZ_SJCY01000019.1"/>
</dbReference>
<sequence length="347" mass="40589">MFTIRSFESRTISWWYDQKDEIDFSPSYQRKGRLWSKEDKSYLIDSILNGFDMPKIYLADFTFFNSELNENRRPFAVVDGKQRFEAMFDFFDGNLTLDKDFLYLDDPTLILSNLSFKDLKTTHPKIASKFENFNLSIISIITDSDSLINEMFIRLNKSKPLTGAELRNAMKGEVPEKTREIIKHNFFKDRVKFNTQRGQDSNVATKLLLIEFRGKFVDTGKGQLDKLVDDVIASESNNLNSSYLSIVHVLNNMNDSFINNDPLLSSSGLIPVYYWFYRTYGDLYKDIRNFLVQFEQKRKANRTGILKDEEYTSYDTLTRSVNNQTNLQGLFNVLTSKWKVWLENGNL</sequence>
<evidence type="ECO:0000313" key="3">
    <source>
        <dbReference type="Proteomes" id="UP000295668"/>
    </source>
</evidence>
<keyword evidence="3" id="KW-1185">Reference proteome</keyword>
<accession>A0A4R5MH39</accession>
<dbReference type="Proteomes" id="UP000295668">
    <property type="component" value="Unassembled WGS sequence"/>
</dbReference>
<name>A0A4R5MH39_9SPHI</name>
<evidence type="ECO:0000313" key="2">
    <source>
        <dbReference type="EMBL" id="TDG34822.1"/>
    </source>
</evidence>